<evidence type="ECO:0000313" key="1">
    <source>
        <dbReference type="EnsemblPlants" id="AVESA.00010b.r2.1AG0006980.1.CDS"/>
    </source>
</evidence>
<accession>A0ACD5T7V1</accession>
<reference evidence="1" key="2">
    <citation type="submission" date="2025-09" db="UniProtKB">
        <authorList>
            <consortium name="EnsemblPlants"/>
        </authorList>
    </citation>
    <scope>IDENTIFICATION</scope>
</reference>
<organism evidence="1 2">
    <name type="scientific">Avena sativa</name>
    <name type="common">Oat</name>
    <dbReference type="NCBI Taxonomy" id="4498"/>
    <lineage>
        <taxon>Eukaryota</taxon>
        <taxon>Viridiplantae</taxon>
        <taxon>Streptophyta</taxon>
        <taxon>Embryophyta</taxon>
        <taxon>Tracheophyta</taxon>
        <taxon>Spermatophyta</taxon>
        <taxon>Magnoliopsida</taxon>
        <taxon>Liliopsida</taxon>
        <taxon>Poales</taxon>
        <taxon>Poaceae</taxon>
        <taxon>BOP clade</taxon>
        <taxon>Pooideae</taxon>
        <taxon>Poodae</taxon>
        <taxon>Poeae</taxon>
        <taxon>Poeae Chloroplast Group 1 (Aveneae type)</taxon>
        <taxon>Aveninae</taxon>
        <taxon>Avena</taxon>
    </lineage>
</organism>
<evidence type="ECO:0000313" key="2">
    <source>
        <dbReference type="Proteomes" id="UP001732700"/>
    </source>
</evidence>
<dbReference type="EnsemblPlants" id="AVESA.00010b.r2.1AG0006980.1">
    <property type="protein sequence ID" value="AVESA.00010b.r2.1AG0006980.1.CDS"/>
    <property type="gene ID" value="AVESA.00010b.r2.1AG0006980"/>
</dbReference>
<protein>
    <submittedName>
        <fullName evidence="1">Uncharacterized protein</fullName>
    </submittedName>
</protein>
<proteinExistence type="predicted"/>
<name>A0ACD5T7V1_AVESA</name>
<reference evidence="1" key="1">
    <citation type="submission" date="2021-05" db="EMBL/GenBank/DDBJ databases">
        <authorList>
            <person name="Scholz U."/>
            <person name="Mascher M."/>
            <person name="Fiebig A."/>
        </authorList>
    </citation>
    <scope>NUCLEOTIDE SEQUENCE [LARGE SCALE GENOMIC DNA]</scope>
</reference>
<sequence>MLYVLRIYFAPSSGHFINRSYCPVLRQVDHIKDMNWCDHVAEFLFEGIPDYTESSALNVNVHGCVHILLLIYIGLVKSTIVRVAKGPPRANYVDSDSLELLDYHDLKFTTRDGPVYGKLEICDSIAPAEGNIMDKLANSPRKHKQLPKSCTKRRRSPILRNNKPNNGRSPSSGSIDPNKRFAEELQKIEDQYAEAREMVYKDSFNMLRNKMNKIDSVRRLAICALREEFPTTTETDAAADGPSINQVSSQKTRSASIISQATVRQEEIPAHSTPLKLSSSVITTSAGTNKKAVSNLSPTLEFSFKFHPSRRIHGSTPLTLADKCSTPSELLAEVTGNGMLGSANESEKSYDLQHTCRQLFSVYVKTQQGHKSTKKAQKVDCTRDCTGEESLVLANVPINQSKNDDPLGFDIMKEVTAIAIEASQQACTDVDTPDYGVEDIVNNSDSMSSLPVQGCQGLESSLGLGYPFPNSQLCLNPSQADLIISSDDGIDRAAAIIEADNIQTPLFPANGMGRAAQVSSLHYLSMPSTLYSTQPITSYPDACTLQLYGSTYIPDSPERSVNIAVRSRAKRFGTNEHMIDGIAELKKTSSKIKPTTGNATYSDHVERSSFWETERKEQTDTSRNCGGKTIIRIRGVHLTEEEFVHTLKPDGVVDLNFMWLCSVAIMLNWQSNTRAILNQTIIKELMKPHDSCDHKRIAEKLKRLRLDLIEQLYLPVRKNKQWVLMIISIVGNVVEIYDPVKAAKKGDDPYYDLWRTIGSNLQIAYSCARSKEVRIHDNFEKHYAQIHSQNNINDSGLEVIRLLVAHNGKNLIGYGKKNMSSYRKEVAHTLLFHRFNDLNPKRNKVENEEESE</sequence>
<dbReference type="Proteomes" id="UP001732700">
    <property type="component" value="Chromosome 1A"/>
</dbReference>
<keyword evidence="2" id="KW-1185">Reference proteome</keyword>